<dbReference type="InterPro" id="IPR051781">
    <property type="entry name" value="Metallo-dep_Hydrolase"/>
</dbReference>
<dbReference type="PANTHER" id="PTHR43135">
    <property type="entry name" value="ALPHA-D-RIBOSE 1-METHYLPHOSPHONATE 5-TRIPHOSPHATE DIPHOSPHATASE"/>
    <property type="match status" value="1"/>
</dbReference>
<organism evidence="3 4">
    <name type="scientific">Streptomyces cinnamoneus</name>
    <name type="common">Streptoverticillium cinnamoneum</name>
    <dbReference type="NCBI Taxonomy" id="53446"/>
    <lineage>
        <taxon>Bacteria</taxon>
        <taxon>Bacillati</taxon>
        <taxon>Actinomycetota</taxon>
        <taxon>Actinomycetes</taxon>
        <taxon>Kitasatosporales</taxon>
        <taxon>Streptomycetaceae</taxon>
        <taxon>Streptomyces</taxon>
        <taxon>Streptomyces cinnamoneus group</taxon>
    </lineage>
</organism>
<keyword evidence="4" id="KW-1185">Reference proteome</keyword>
<dbReference type="SUPFAM" id="SSF51556">
    <property type="entry name" value="Metallo-dependent hydrolases"/>
    <property type="match status" value="1"/>
</dbReference>
<dbReference type="PANTHER" id="PTHR43135:SF3">
    <property type="entry name" value="ALPHA-D-RIBOSE 1-METHYLPHOSPHONATE 5-TRIPHOSPHATE DIPHOSPHATASE"/>
    <property type="match status" value="1"/>
</dbReference>
<gene>
    <name evidence="3" type="ORF">BLA24_33145</name>
</gene>
<feature type="compositionally biased region" description="Low complexity" evidence="1">
    <location>
        <begin position="324"/>
        <end position="333"/>
    </location>
</feature>
<keyword evidence="3" id="KW-0378">Hydrolase</keyword>
<dbReference type="SUPFAM" id="SSF51338">
    <property type="entry name" value="Composite domain of metallo-dependent hydrolases"/>
    <property type="match status" value="1"/>
</dbReference>
<feature type="region of interest" description="Disordered" evidence="1">
    <location>
        <begin position="324"/>
        <end position="345"/>
    </location>
</feature>
<evidence type="ECO:0000313" key="3">
    <source>
        <dbReference type="EMBL" id="PHQ48390.1"/>
    </source>
</evidence>
<feature type="domain" description="Amidohydrolase-related" evidence="2">
    <location>
        <begin position="939"/>
        <end position="1034"/>
    </location>
</feature>
<dbReference type="AlphaFoldDB" id="A0A2G1XAY7"/>
<sequence>MAGAAAGLPVDAVAAVSEGGGSGAGATVLSFTGATNGAATLSPAGDRLIAEVQNVLWSVPRAGGEARAITPADLEPTRPVHSPDGRTVAVCAYRGGGFHIWTLRPDGSGLRQVTDGPWDDRGPAWSPDGTRIAFASERGGDPVAGSPYRVWVVDVRTGALTQLSGLAGQQGPDQEGAWEDFDPVWSPDGARVLFVRGKVVGSALDARAVVSVPADGRGPVRVEHTESAAGQVMTPAVSPAGRLAYLRTTAAPAASCTLVVDGAAVPVEGDLEPVPPRWVSREELLLTVSGQFHLVRPEAPAAGPGSTAPAMAVTAATAAATRVAPASASLPHPSAAPPPTPPTTGRTVVSAVIPFTAELPVDRPRYEVKRYDFATEGVRRVRALHLPALSPDARQVAFAALNSLWIADVSGGGAPRRVVTADPTRYLLAPSWSRDGRSLIYADDRGGLLAVRRRDLASGEETVLADGGRVHPALSPDGTRLACLDMSGNLVVRDLAAGKDHVLAAPLGAGGLPGRPSWSPDGRFLALCDRNRLNQRFREGYNLIRVVDAGTGAARLHALAPHVSLSDRYDSGPVWSPDGRSMAVISESALWLLPVRADGTPDGEPRRLTDEAADHPSWSADGRRILYLSAGRLCLLDTTDGSARTVPVALDYRRPAPADTVVHAGRFWDGTGEAVREDVDLVVRGGRIAAVEPHRARRAARQRVDASRRTVIPGLWDAHTHPWQYTYGGRQTALQLAYGITTAVSLGGFAYEQARLREAVAAGALAGPRLLTAGELLDGSRVAYSMGRAHRTEEGLRRSLSRATALDWDFVKTYVRAPGWVMEEAARFAHERLGVRTGSHLCSPGVQLGQDLTTHLLATQRLEFGHATSATGRAYEDLTEIYTATDFHMIATLFTSVPLLGSDPALAEDPRVTELMPPWDVALVRQTAGQAPSADQLTALRREIEVYRKVLSGGGLVALGTDAPLVPVGLSLHMGLRALHQHGLSAAQALRTATLLPARVFGAERDLGTLEVGKLADVTLVDGDPFSDFDSLVRTSAVLRGGFLYEQGELVGAYKRAAAPAMREDRADRTDWLEVGRQLRRDSCCDMEQHLRH</sequence>
<dbReference type="EMBL" id="NHZO01000168">
    <property type="protein sequence ID" value="PHQ48390.1"/>
    <property type="molecule type" value="Genomic_DNA"/>
</dbReference>
<accession>A0A2G1XAY7</accession>
<dbReference type="Gene3D" id="2.120.10.30">
    <property type="entry name" value="TolB, C-terminal domain"/>
    <property type="match status" value="3"/>
</dbReference>
<protein>
    <submittedName>
        <fullName evidence="3">Amidohydrolase</fullName>
    </submittedName>
</protein>
<dbReference type="Gene3D" id="2.30.40.10">
    <property type="entry name" value="Urease, subunit C, domain 1"/>
    <property type="match status" value="1"/>
</dbReference>
<dbReference type="InterPro" id="IPR032466">
    <property type="entry name" value="Metal_Hydrolase"/>
</dbReference>
<dbReference type="InterPro" id="IPR011659">
    <property type="entry name" value="WD40"/>
</dbReference>
<name>A0A2G1XAY7_STRCJ</name>
<dbReference type="Gene3D" id="3.30.110.90">
    <property type="entry name" value="Amidohydrolase"/>
    <property type="match status" value="1"/>
</dbReference>
<evidence type="ECO:0000256" key="1">
    <source>
        <dbReference type="SAM" id="MobiDB-lite"/>
    </source>
</evidence>
<proteinExistence type="predicted"/>
<comment type="caution">
    <text evidence="3">The sequence shown here is derived from an EMBL/GenBank/DDBJ whole genome shotgun (WGS) entry which is preliminary data.</text>
</comment>
<dbReference type="GO" id="GO:0016810">
    <property type="term" value="F:hydrolase activity, acting on carbon-nitrogen (but not peptide) bonds"/>
    <property type="evidence" value="ECO:0007669"/>
    <property type="project" value="InterPro"/>
</dbReference>
<dbReference type="Proteomes" id="UP000222531">
    <property type="component" value="Unassembled WGS sequence"/>
</dbReference>
<dbReference type="InterPro" id="IPR011059">
    <property type="entry name" value="Metal-dep_hydrolase_composite"/>
</dbReference>
<reference evidence="3 4" key="1">
    <citation type="journal article" date="2017" name="Biochemistry">
        <title>Identification of the Biosynthetic Pathway for the Antibiotic Bicyclomycin.</title>
        <authorList>
            <person name="Patteson J."/>
            <person name="Cai W."/>
            <person name="Johnson R.A."/>
            <person name="Santa Maria K."/>
            <person name="Li B."/>
        </authorList>
    </citation>
    <scope>NUCLEOTIDE SEQUENCE [LARGE SCALE GENOMIC DNA]</scope>
    <source>
        <strain evidence="3 4">ATCC 21532</strain>
    </source>
</reference>
<evidence type="ECO:0000259" key="2">
    <source>
        <dbReference type="Pfam" id="PF01979"/>
    </source>
</evidence>
<dbReference type="InterPro" id="IPR011042">
    <property type="entry name" value="6-blade_b-propeller_TolB-like"/>
</dbReference>
<dbReference type="InterPro" id="IPR006680">
    <property type="entry name" value="Amidohydro-rel"/>
</dbReference>
<dbReference type="SUPFAM" id="SSF69304">
    <property type="entry name" value="Tricorn protease N-terminal domain"/>
    <property type="match status" value="1"/>
</dbReference>
<dbReference type="SUPFAM" id="SSF82171">
    <property type="entry name" value="DPP6 N-terminal domain-like"/>
    <property type="match status" value="1"/>
</dbReference>
<dbReference type="Pfam" id="PF07676">
    <property type="entry name" value="PD40"/>
    <property type="match status" value="6"/>
</dbReference>
<dbReference type="Pfam" id="PF01979">
    <property type="entry name" value="Amidohydro_1"/>
    <property type="match status" value="1"/>
</dbReference>
<evidence type="ECO:0000313" key="4">
    <source>
        <dbReference type="Proteomes" id="UP000222531"/>
    </source>
</evidence>
<dbReference type="Gene3D" id="1.20.58.520">
    <property type="entry name" value="Amidohydrolase"/>
    <property type="match status" value="1"/>
</dbReference>
<dbReference type="Gene3D" id="3.40.50.10910">
    <property type="entry name" value="Amidohydrolase"/>
    <property type="match status" value="1"/>
</dbReference>